<keyword evidence="6" id="KW-1185">Reference proteome</keyword>
<dbReference type="InterPro" id="IPR036390">
    <property type="entry name" value="WH_DNA-bd_sf"/>
</dbReference>
<keyword evidence="1" id="KW-0805">Transcription regulation</keyword>
<dbReference type="EMBL" id="QJVC01000003">
    <property type="protein sequence ID" value="PYI39414.1"/>
    <property type="molecule type" value="Genomic_DNA"/>
</dbReference>
<evidence type="ECO:0000259" key="4">
    <source>
        <dbReference type="PROSITE" id="PS50949"/>
    </source>
</evidence>
<keyword evidence="2" id="KW-0238">DNA-binding</keyword>
<accession>A0A2V5IYG2</accession>
<evidence type="ECO:0000313" key="6">
    <source>
        <dbReference type="Proteomes" id="UP000247980"/>
    </source>
</evidence>
<dbReference type="SMART" id="SM00345">
    <property type="entry name" value="HTH_GNTR"/>
    <property type="match status" value="1"/>
</dbReference>
<dbReference type="GO" id="GO:0003677">
    <property type="term" value="F:DNA binding"/>
    <property type="evidence" value="ECO:0007669"/>
    <property type="project" value="UniProtKB-KW"/>
</dbReference>
<dbReference type="GO" id="GO:0003700">
    <property type="term" value="F:DNA-binding transcription factor activity"/>
    <property type="evidence" value="ECO:0007669"/>
    <property type="project" value="InterPro"/>
</dbReference>
<name>A0A2V5IYG2_9MICC</name>
<dbReference type="Gene3D" id="1.20.120.530">
    <property type="entry name" value="GntR ligand-binding domain-like"/>
    <property type="match status" value="1"/>
</dbReference>
<dbReference type="AlphaFoldDB" id="A0A2V5IYG2"/>
<proteinExistence type="predicted"/>
<evidence type="ECO:0000256" key="3">
    <source>
        <dbReference type="ARBA" id="ARBA00023163"/>
    </source>
</evidence>
<organism evidence="5 6">
    <name type="scientific">Arthrobacter psychrolactophilus</name>
    <dbReference type="NCBI Taxonomy" id="92442"/>
    <lineage>
        <taxon>Bacteria</taxon>
        <taxon>Bacillati</taxon>
        <taxon>Actinomycetota</taxon>
        <taxon>Actinomycetes</taxon>
        <taxon>Micrococcales</taxon>
        <taxon>Micrococcaceae</taxon>
        <taxon>Arthrobacter</taxon>
    </lineage>
</organism>
<evidence type="ECO:0000256" key="2">
    <source>
        <dbReference type="ARBA" id="ARBA00023125"/>
    </source>
</evidence>
<dbReference type="PRINTS" id="PR00035">
    <property type="entry name" value="HTHGNTR"/>
</dbReference>
<keyword evidence="3" id="KW-0804">Transcription</keyword>
<evidence type="ECO:0000256" key="1">
    <source>
        <dbReference type="ARBA" id="ARBA00023015"/>
    </source>
</evidence>
<comment type="caution">
    <text evidence="5">The sequence shown here is derived from an EMBL/GenBank/DDBJ whole genome shotgun (WGS) entry which is preliminary data.</text>
</comment>
<dbReference type="Gene3D" id="1.10.10.10">
    <property type="entry name" value="Winged helix-like DNA-binding domain superfamily/Winged helix DNA-binding domain"/>
    <property type="match status" value="1"/>
</dbReference>
<dbReference type="SMART" id="SM00895">
    <property type="entry name" value="FCD"/>
    <property type="match status" value="1"/>
</dbReference>
<dbReference type="PANTHER" id="PTHR43537">
    <property type="entry name" value="TRANSCRIPTIONAL REGULATOR, GNTR FAMILY"/>
    <property type="match status" value="1"/>
</dbReference>
<dbReference type="InterPro" id="IPR000524">
    <property type="entry name" value="Tscrpt_reg_HTH_GntR"/>
</dbReference>
<reference evidence="5 6" key="1">
    <citation type="submission" date="2018-05" db="EMBL/GenBank/DDBJ databases">
        <title>Genetic diversity of glacier-inhabiting Cryobacterium bacteria in China and description of Cryobacterium mengkeensis sp. nov. and Arthrobacter glacialis sp. nov.</title>
        <authorList>
            <person name="Liu Q."/>
            <person name="Xin Y.-H."/>
        </authorList>
    </citation>
    <scope>NUCLEOTIDE SEQUENCE [LARGE SCALE GENOMIC DNA]</scope>
    <source>
        <strain evidence="5 6">B7</strain>
    </source>
</reference>
<gene>
    <name evidence="5" type="ORF">CVS30_05505</name>
</gene>
<dbReference type="SUPFAM" id="SSF46785">
    <property type="entry name" value="Winged helix' DNA-binding domain"/>
    <property type="match status" value="1"/>
</dbReference>
<dbReference type="CDD" id="cd07377">
    <property type="entry name" value="WHTH_GntR"/>
    <property type="match status" value="1"/>
</dbReference>
<evidence type="ECO:0000313" key="5">
    <source>
        <dbReference type="EMBL" id="PYI39414.1"/>
    </source>
</evidence>
<dbReference type="Pfam" id="PF00392">
    <property type="entry name" value="GntR"/>
    <property type="match status" value="1"/>
</dbReference>
<feature type="domain" description="HTH gntR-type" evidence="4">
    <location>
        <begin position="33"/>
        <end position="101"/>
    </location>
</feature>
<sequence>MQATICEVQHSVNRLAWKAGTMKTSPSGLLGRNSLVRDVQESIKQLIFESGLLPGDPMPTEFELMSELGVSRNSVREAMKVLEALGIVVIKRGTGMFVGEITLDGFVEQLEFHGRLSHLNGHDNLNNVLQIRELLEMGLLDQLLTSGSIDPQEIQLLEDLTTRMEAAAAHGEKSTSLDSEFHHALYVSLGNPIVTKLLNAFWTIFNSLADTLRPTTETPMDIALKHREILEAVKEGNRERAAAAMTDHFADIHHRLARVDLAVGEATNRKAEK</sequence>
<dbReference type="Proteomes" id="UP000247980">
    <property type="component" value="Unassembled WGS sequence"/>
</dbReference>
<dbReference type="PANTHER" id="PTHR43537:SF54">
    <property type="entry name" value="TRANSCRIPTIONAL REGULATOR, GNTR FAMILY"/>
    <property type="match status" value="1"/>
</dbReference>
<dbReference type="PROSITE" id="PS50949">
    <property type="entry name" value="HTH_GNTR"/>
    <property type="match status" value="1"/>
</dbReference>
<protein>
    <submittedName>
        <fullName evidence="5">GntR family transcriptional regulator</fullName>
    </submittedName>
</protein>
<dbReference type="InterPro" id="IPR036388">
    <property type="entry name" value="WH-like_DNA-bd_sf"/>
</dbReference>
<dbReference type="SUPFAM" id="SSF48008">
    <property type="entry name" value="GntR ligand-binding domain-like"/>
    <property type="match status" value="1"/>
</dbReference>
<dbReference type="Pfam" id="PF07729">
    <property type="entry name" value="FCD"/>
    <property type="match status" value="1"/>
</dbReference>
<dbReference type="InterPro" id="IPR008920">
    <property type="entry name" value="TF_FadR/GntR_C"/>
</dbReference>
<dbReference type="InterPro" id="IPR011711">
    <property type="entry name" value="GntR_C"/>
</dbReference>